<keyword evidence="1" id="KW-0732">Signal</keyword>
<evidence type="ECO:0000256" key="1">
    <source>
        <dbReference type="SAM" id="SignalP"/>
    </source>
</evidence>
<feature type="signal peptide" evidence="1">
    <location>
        <begin position="1"/>
        <end position="20"/>
    </location>
</feature>
<sequence length="356" mass="39064">MKLTCMAKAAVLSATLALSACTSIGPQTVAQDRFDYNTAIADSWKEQTLLNIVKLRYADMPLFVEVASIVNGYSLESSVNLSGTLASDIPGDFASAGASGKFTDRPTITYTPITGQQFNKNFMTPIPPQAILFMMQSGWSADLVLPLTVDSINGLRAEKSAGNGARLGDDAYYRAIDLLTDIQRSGAVGMRIVEGQGAKRDTTVMFYHSDLIKPEVEQQTKELNALLRINPDVRELTIRYGLIASNEGELAMLTRSMLQLMITLAGKVNVPEVHVDEGRTVANIASKANHSDRLINIRHSKEKPADAFSAIKYKDYWFWIDDTDFQSKRTFAFLMILFSLTETGGRDGLPLVTISS</sequence>
<protein>
    <submittedName>
        <fullName evidence="2">Uncharacterized protein</fullName>
    </submittedName>
</protein>
<dbReference type="AlphaFoldDB" id="A0A418YDM6"/>
<accession>A0A418YDM6</accession>
<name>A0A418YDM6_9GAMM</name>
<feature type="chain" id="PRO_5019550296" evidence="1">
    <location>
        <begin position="21"/>
        <end position="356"/>
    </location>
</feature>
<organism evidence="2 3">
    <name type="scientific">Motilimonas pumila</name>
    <dbReference type="NCBI Taxonomy" id="2303987"/>
    <lineage>
        <taxon>Bacteria</taxon>
        <taxon>Pseudomonadati</taxon>
        <taxon>Pseudomonadota</taxon>
        <taxon>Gammaproteobacteria</taxon>
        <taxon>Alteromonadales</taxon>
        <taxon>Alteromonadales genera incertae sedis</taxon>
        <taxon>Motilimonas</taxon>
    </lineage>
</organism>
<dbReference type="Proteomes" id="UP000283255">
    <property type="component" value="Unassembled WGS sequence"/>
</dbReference>
<reference evidence="2 3" key="1">
    <citation type="submission" date="2018-09" db="EMBL/GenBank/DDBJ databases">
        <authorList>
            <person name="Wang F."/>
        </authorList>
    </citation>
    <scope>NUCLEOTIDE SEQUENCE [LARGE SCALE GENOMIC DNA]</scope>
    <source>
        <strain evidence="2 3">PLHSC7-2</strain>
    </source>
</reference>
<dbReference type="RefSeq" id="WP_119911061.1">
    <property type="nucleotide sequence ID" value="NZ_QZCH01000015.1"/>
</dbReference>
<dbReference type="PROSITE" id="PS51257">
    <property type="entry name" value="PROKAR_LIPOPROTEIN"/>
    <property type="match status" value="1"/>
</dbReference>
<keyword evidence="3" id="KW-1185">Reference proteome</keyword>
<dbReference type="EMBL" id="QZCH01000015">
    <property type="protein sequence ID" value="RJG42635.1"/>
    <property type="molecule type" value="Genomic_DNA"/>
</dbReference>
<proteinExistence type="predicted"/>
<reference evidence="2 3" key="2">
    <citation type="submission" date="2019-01" db="EMBL/GenBank/DDBJ databases">
        <title>Motilimonas pumilus sp. nov., isolated from the gut of sea cucumber (Apostichopus japonicus).</title>
        <authorList>
            <person name="Wang F.-Q."/>
            <person name="Ren L.-H."/>
            <person name="Lin Y.-W."/>
            <person name="Sun G.-H."/>
            <person name="Du Z.-J."/>
            <person name="Zhao J.-X."/>
            <person name="Liu X.-J."/>
            <person name="Liu L.-J."/>
        </authorList>
    </citation>
    <scope>NUCLEOTIDE SEQUENCE [LARGE SCALE GENOMIC DNA]</scope>
    <source>
        <strain evidence="2 3">PLHSC7-2</strain>
    </source>
</reference>
<gene>
    <name evidence="2" type="ORF">D1Z90_12260</name>
</gene>
<evidence type="ECO:0000313" key="2">
    <source>
        <dbReference type="EMBL" id="RJG42635.1"/>
    </source>
</evidence>
<comment type="caution">
    <text evidence="2">The sequence shown here is derived from an EMBL/GenBank/DDBJ whole genome shotgun (WGS) entry which is preliminary data.</text>
</comment>
<evidence type="ECO:0000313" key="3">
    <source>
        <dbReference type="Proteomes" id="UP000283255"/>
    </source>
</evidence>
<dbReference type="OrthoDB" id="282364at2"/>